<dbReference type="GO" id="GO:0005737">
    <property type="term" value="C:cytoplasm"/>
    <property type="evidence" value="ECO:0007669"/>
    <property type="project" value="UniProtKB-SubCell"/>
</dbReference>
<evidence type="ECO:0000313" key="3">
    <source>
        <dbReference type="EMBL" id="GAL61389.1"/>
    </source>
</evidence>
<name>A0A090VDC2_9FLAO</name>
<keyword evidence="2" id="KW-0694">RNA-binding</keyword>
<comment type="catalytic activity">
    <reaction evidence="2">
        <text>a D-aminoacyl-tRNA + H2O = a tRNA + a D-alpha-amino acid + H(+)</text>
        <dbReference type="Rhea" id="RHEA:13953"/>
        <dbReference type="Rhea" id="RHEA-COMP:10123"/>
        <dbReference type="Rhea" id="RHEA-COMP:10124"/>
        <dbReference type="ChEBI" id="CHEBI:15377"/>
        <dbReference type="ChEBI" id="CHEBI:15378"/>
        <dbReference type="ChEBI" id="CHEBI:59871"/>
        <dbReference type="ChEBI" id="CHEBI:78442"/>
        <dbReference type="ChEBI" id="CHEBI:79333"/>
        <dbReference type="EC" id="3.1.1.96"/>
    </reaction>
</comment>
<dbReference type="EMBL" id="BBNQ01000002">
    <property type="protein sequence ID" value="GAL61389.1"/>
    <property type="molecule type" value="Genomic_DNA"/>
</dbReference>
<evidence type="ECO:0000313" key="4">
    <source>
        <dbReference type="Proteomes" id="UP000029644"/>
    </source>
</evidence>
<dbReference type="Pfam" id="PF02580">
    <property type="entry name" value="Tyr_Deacylase"/>
    <property type="match status" value="1"/>
</dbReference>
<dbReference type="GO" id="GO:0043908">
    <property type="term" value="F:Ser(Gly)-tRNA(Ala) hydrolase activity"/>
    <property type="evidence" value="ECO:0007669"/>
    <property type="project" value="UniProtKB-UniRule"/>
</dbReference>
<dbReference type="EC" id="3.1.1.96" evidence="2"/>
<comment type="similarity">
    <text evidence="1 2">Belongs to the DTD family.</text>
</comment>
<dbReference type="HAMAP" id="MF_00518">
    <property type="entry name" value="Deacylase_Dtd"/>
    <property type="match status" value="1"/>
</dbReference>
<dbReference type="InterPro" id="IPR003732">
    <property type="entry name" value="Daa-tRNA_deacyls_DTD"/>
</dbReference>
<dbReference type="InterPro" id="IPR023509">
    <property type="entry name" value="DTD-like_sf"/>
</dbReference>
<keyword evidence="2" id="KW-0963">Cytoplasm</keyword>
<comment type="subcellular location">
    <subcellularLocation>
        <location evidence="2">Cytoplasm</location>
    </subcellularLocation>
</comment>
<dbReference type="PANTHER" id="PTHR10472">
    <property type="entry name" value="D-TYROSYL-TRNA TYR DEACYLASE"/>
    <property type="match status" value="1"/>
</dbReference>
<proteinExistence type="inferred from homology"/>
<evidence type="ECO:0000256" key="1">
    <source>
        <dbReference type="ARBA" id="ARBA00009673"/>
    </source>
</evidence>
<reference evidence="3 4" key="1">
    <citation type="journal article" date="2014" name="Genome Announc.">
        <title>Draft Genome Sequences of Marine Flavobacterium Algibacter lectus Strains SS8 and NR4.</title>
        <authorList>
            <person name="Takatani N."/>
            <person name="Nakanishi M."/>
            <person name="Meirelles P."/>
            <person name="Mino S."/>
            <person name="Suda W."/>
            <person name="Oshima K."/>
            <person name="Hattori M."/>
            <person name="Ohkuma M."/>
            <person name="Hosokawa M."/>
            <person name="Miyashita K."/>
            <person name="Thompson F.L."/>
            <person name="Niwa A."/>
            <person name="Sawabe T."/>
            <person name="Sawabe T."/>
        </authorList>
    </citation>
    <scope>NUCLEOTIDE SEQUENCE [LARGE SCALE GENOMIC DNA]</scope>
    <source>
        <strain evidence="3 4">JCM 19300</strain>
    </source>
</reference>
<comment type="subunit">
    <text evidence="2">Homodimer.</text>
</comment>
<dbReference type="GO" id="GO:0000049">
    <property type="term" value="F:tRNA binding"/>
    <property type="evidence" value="ECO:0007669"/>
    <property type="project" value="UniProtKB-UniRule"/>
</dbReference>
<dbReference type="EC" id="3.1.1.-" evidence="2"/>
<comment type="function">
    <text evidence="2">An aminoacyl-tRNA editing enzyme that deacylates mischarged D-aminoacyl-tRNAs. Also deacylates mischarged glycyl-tRNA(Ala), protecting cells against glycine mischarging by AlaRS. Acts via tRNA-based rather than protein-based catalysis; rejects L-amino acids rather than detecting D-amino acids in the active site. By recycling D-aminoacyl-tRNA to D-amino acids and free tRNA molecules, this enzyme counteracts the toxicity associated with the formation of D-aminoacyl-tRNA entities in vivo and helps enforce protein L-homochirality.</text>
</comment>
<dbReference type="AlphaFoldDB" id="A0A090VDC2"/>
<comment type="domain">
    <text evidence="2">A Gly-cisPro motif from one monomer fits into the active site of the other monomer to allow specific chiral rejection of L-amino acids.</text>
</comment>
<dbReference type="Gene3D" id="3.50.80.10">
    <property type="entry name" value="D-tyrosyl-tRNA(Tyr) deacylase"/>
    <property type="match status" value="1"/>
</dbReference>
<organism evidence="3 4">
    <name type="scientific">Algibacter lectus</name>
    <dbReference type="NCBI Taxonomy" id="221126"/>
    <lineage>
        <taxon>Bacteria</taxon>
        <taxon>Pseudomonadati</taxon>
        <taxon>Bacteroidota</taxon>
        <taxon>Flavobacteriia</taxon>
        <taxon>Flavobacteriales</taxon>
        <taxon>Flavobacteriaceae</taxon>
        <taxon>Algibacter</taxon>
    </lineage>
</organism>
<keyword evidence="2" id="KW-0378">Hydrolase</keyword>
<dbReference type="Proteomes" id="UP000029644">
    <property type="component" value="Unassembled WGS sequence"/>
</dbReference>
<dbReference type="GO" id="GO:0019478">
    <property type="term" value="P:D-amino acid catabolic process"/>
    <property type="evidence" value="ECO:0007669"/>
    <property type="project" value="UniProtKB-UniRule"/>
</dbReference>
<dbReference type="NCBIfam" id="TIGR00256">
    <property type="entry name" value="D-aminoacyl-tRNA deacylase"/>
    <property type="match status" value="1"/>
</dbReference>
<keyword evidence="2" id="KW-0820">tRNA-binding</keyword>
<dbReference type="GO" id="GO:0106026">
    <property type="term" value="F:Gly-tRNA(Ala) deacylase activity"/>
    <property type="evidence" value="ECO:0007669"/>
    <property type="project" value="UniProtKB-UniRule"/>
</dbReference>
<dbReference type="FunFam" id="3.50.80.10:FF:000001">
    <property type="entry name" value="D-aminoacyl-tRNA deacylase"/>
    <property type="match status" value="1"/>
</dbReference>
<dbReference type="RefSeq" id="WP_042503126.1">
    <property type="nucleotide sequence ID" value="NZ_BBNQ01000002.1"/>
</dbReference>
<feature type="short sequence motif" description="Gly-cisPro motif, important for rejection of L-amino acids" evidence="2">
    <location>
        <begin position="138"/>
        <end position="139"/>
    </location>
</feature>
<dbReference type="GO" id="GO:0051500">
    <property type="term" value="F:D-tyrosyl-tRNA(Tyr) deacylase activity"/>
    <property type="evidence" value="ECO:0007669"/>
    <property type="project" value="TreeGrafter"/>
</dbReference>
<protein>
    <recommendedName>
        <fullName evidence="2">D-aminoacyl-tRNA deacylase</fullName>
        <shortName evidence="2">DTD</shortName>
        <ecNumber evidence="2">3.1.1.96</ecNumber>
    </recommendedName>
    <alternativeName>
        <fullName evidence="2">Gly-tRNA(Ala) deacylase</fullName>
        <ecNumber evidence="2">3.1.1.-</ecNumber>
    </alternativeName>
</protein>
<evidence type="ECO:0000256" key="2">
    <source>
        <dbReference type="HAMAP-Rule" id="MF_00518"/>
    </source>
</evidence>
<gene>
    <name evidence="2" type="primary">dtd</name>
    <name evidence="3" type="ORF">JCM19300_4335</name>
</gene>
<accession>A0A090VDC2</accession>
<comment type="catalytic activity">
    <reaction evidence="2">
        <text>glycyl-tRNA(Ala) + H2O = tRNA(Ala) + glycine + H(+)</text>
        <dbReference type="Rhea" id="RHEA:53744"/>
        <dbReference type="Rhea" id="RHEA-COMP:9657"/>
        <dbReference type="Rhea" id="RHEA-COMP:13640"/>
        <dbReference type="ChEBI" id="CHEBI:15377"/>
        <dbReference type="ChEBI" id="CHEBI:15378"/>
        <dbReference type="ChEBI" id="CHEBI:57305"/>
        <dbReference type="ChEBI" id="CHEBI:78442"/>
        <dbReference type="ChEBI" id="CHEBI:78522"/>
    </reaction>
</comment>
<dbReference type="OrthoDB" id="9801395at2"/>
<sequence length="150" mass="16521">MKAVIQRVTKASVTIEGEKVANIESGLLILLGIVNEDAEDDIVWLSNKIVNLRIFSDDNDVMNHSLKDTHGDVIVVSQFTLQASTKKGNRPSYIKAARPDVAIPLYEAFVKQIEQDLGKTVQTGQFGADMKVELLNDGPVTIIIDTKNKE</sequence>
<dbReference type="SUPFAM" id="SSF69500">
    <property type="entry name" value="DTD-like"/>
    <property type="match status" value="1"/>
</dbReference>
<comment type="caution">
    <text evidence="3">The sequence shown here is derived from an EMBL/GenBank/DDBJ whole genome shotgun (WGS) entry which is preliminary data.</text>
</comment>
<dbReference type="PANTHER" id="PTHR10472:SF5">
    <property type="entry name" value="D-AMINOACYL-TRNA DEACYLASE 1"/>
    <property type="match status" value="1"/>
</dbReference>